<protein>
    <submittedName>
        <fullName evidence="2">Uncharacterized protein</fullName>
    </submittedName>
</protein>
<dbReference type="Gramene" id="CDF77428">
    <property type="protein sequence ID" value="CDF77428"/>
    <property type="gene ID" value="CHC_T00007935001"/>
</dbReference>
<dbReference type="EMBL" id="HG001523">
    <property type="protein sequence ID" value="CDF77428.1"/>
    <property type="molecule type" value="Genomic_DNA"/>
</dbReference>
<keyword evidence="3" id="KW-1185">Reference proteome</keyword>
<accession>S0F3U2</accession>
<reference evidence="3" key="1">
    <citation type="journal article" date="2013" name="Proc. Natl. Acad. Sci. U.S.A.">
        <title>Genome structure and metabolic features in the red seaweed Chondrus crispus shed light on evolution of the Archaeplastida.</title>
        <authorList>
            <person name="Collen J."/>
            <person name="Porcel B."/>
            <person name="Carre W."/>
            <person name="Ball S.G."/>
            <person name="Chaparro C."/>
            <person name="Tonon T."/>
            <person name="Barbeyron T."/>
            <person name="Michel G."/>
            <person name="Noel B."/>
            <person name="Valentin K."/>
            <person name="Elias M."/>
            <person name="Artiguenave F."/>
            <person name="Arun A."/>
            <person name="Aury J.M."/>
            <person name="Barbosa-Neto J.F."/>
            <person name="Bothwell J.H."/>
            <person name="Bouget F.Y."/>
            <person name="Brillet L."/>
            <person name="Cabello-Hurtado F."/>
            <person name="Capella-Gutierrez S."/>
            <person name="Charrier B."/>
            <person name="Cladiere L."/>
            <person name="Cock J.M."/>
            <person name="Coelho S.M."/>
            <person name="Colleoni C."/>
            <person name="Czjzek M."/>
            <person name="Da Silva C."/>
            <person name="Delage L."/>
            <person name="Denoeud F."/>
            <person name="Deschamps P."/>
            <person name="Dittami S.M."/>
            <person name="Gabaldon T."/>
            <person name="Gachon C.M."/>
            <person name="Groisillier A."/>
            <person name="Herve C."/>
            <person name="Jabbari K."/>
            <person name="Katinka M."/>
            <person name="Kloareg B."/>
            <person name="Kowalczyk N."/>
            <person name="Labadie K."/>
            <person name="Leblanc C."/>
            <person name="Lopez P.J."/>
            <person name="McLachlan D.H."/>
            <person name="Meslet-Cladiere L."/>
            <person name="Moustafa A."/>
            <person name="Nehr Z."/>
            <person name="Nyvall Collen P."/>
            <person name="Panaud O."/>
            <person name="Partensky F."/>
            <person name="Poulain J."/>
            <person name="Rensing S.A."/>
            <person name="Rousvoal S."/>
            <person name="Samson G."/>
            <person name="Symeonidi A."/>
            <person name="Weissenbach J."/>
            <person name="Zambounis A."/>
            <person name="Wincker P."/>
            <person name="Boyen C."/>
        </authorList>
    </citation>
    <scope>NUCLEOTIDE SEQUENCE [LARGE SCALE GENOMIC DNA]</scope>
    <source>
        <strain evidence="3">cv. Stackhouse</strain>
    </source>
</reference>
<feature type="compositionally biased region" description="Basic residues" evidence="1">
    <location>
        <begin position="84"/>
        <end position="96"/>
    </location>
</feature>
<dbReference type="AlphaFoldDB" id="S0F3U2"/>
<sequence>MRSSFETPNALRIQEKLAFDLCPQSRSVPPFKFNQSVHHHAVQNHSTCSIYTYLTTGHRRKVSSNLASGFKSRWSGAGTAGCRNSKKKKKKQKRLKVSSNLASGLKSRWSGQ</sequence>
<dbReference type="Proteomes" id="UP000012073">
    <property type="component" value="Unassembled WGS sequence"/>
</dbReference>
<dbReference type="GeneID" id="17320010"/>
<proteinExistence type="predicted"/>
<evidence type="ECO:0000256" key="1">
    <source>
        <dbReference type="SAM" id="MobiDB-lite"/>
    </source>
</evidence>
<gene>
    <name evidence="2" type="ORF">CHC_T00007935001</name>
</gene>
<evidence type="ECO:0000313" key="3">
    <source>
        <dbReference type="Proteomes" id="UP000012073"/>
    </source>
</evidence>
<feature type="region of interest" description="Disordered" evidence="1">
    <location>
        <begin position="74"/>
        <end position="112"/>
    </location>
</feature>
<name>S0F3U2_CHOCR</name>
<organism evidence="2 3">
    <name type="scientific">Chondrus crispus</name>
    <name type="common">Carrageen Irish moss</name>
    <name type="synonym">Polymorpha crispa</name>
    <dbReference type="NCBI Taxonomy" id="2769"/>
    <lineage>
        <taxon>Eukaryota</taxon>
        <taxon>Rhodophyta</taxon>
        <taxon>Florideophyceae</taxon>
        <taxon>Rhodymeniophycidae</taxon>
        <taxon>Gigartinales</taxon>
        <taxon>Gigartinaceae</taxon>
        <taxon>Chondrus</taxon>
    </lineage>
</organism>
<dbReference type="KEGG" id="ccp:CHC_T00007935001"/>
<dbReference type="RefSeq" id="XP_005712302.1">
    <property type="nucleotide sequence ID" value="XM_005712245.1"/>
</dbReference>
<evidence type="ECO:0000313" key="2">
    <source>
        <dbReference type="EMBL" id="CDF77428.1"/>
    </source>
</evidence>